<feature type="transmembrane region" description="Helical" evidence="1">
    <location>
        <begin position="101"/>
        <end position="123"/>
    </location>
</feature>
<proteinExistence type="predicted"/>
<keyword evidence="1" id="KW-1133">Transmembrane helix</keyword>
<sequence length="140" mass="15477">MSCFIVPAAEAVVTTIVTKVIEHNEKKQNEGQLKYGMSISSFSKEGFSKKLKRLNHLLWGGTGLLAFEHLWHGEIQPFFPFVTAASNPVDTAEMLKEMSTVGVSMAVLVTVVWGIMTYVTSLIESRKDELMTGMEAKGVH</sequence>
<evidence type="ECO:0000313" key="2">
    <source>
        <dbReference type="EMBL" id="KAE9631241.1"/>
    </source>
</evidence>
<accession>A0A7C8HDJ2</accession>
<dbReference type="Proteomes" id="UP000483018">
    <property type="component" value="Unassembled WGS sequence"/>
</dbReference>
<organism evidence="2 3">
    <name type="scientific">Defluviitalea raffinosedens</name>
    <dbReference type="NCBI Taxonomy" id="1450156"/>
    <lineage>
        <taxon>Bacteria</taxon>
        <taxon>Bacillati</taxon>
        <taxon>Bacillota</taxon>
        <taxon>Clostridia</taxon>
        <taxon>Lachnospirales</taxon>
        <taxon>Defluviitaleaceae</taxon>
        <taxon>Defluviitalea</taxon>
    </lineage>
</organism>
<dbReference type="RefSeq" id="WP_158741389.1">
    <property type="nucleotide sequence ID" value="NZ_WSLF01000013.1"/>
</dbReference>
<reference evidence="2 3" key="1">
    <citation type="submission" date="2019-12" db="EMBL/GenBank/DDBJ databases">
        <title>Defluviitalea raffinosedens, isolated from a biogas fermenter, genome sequencing and characterization.</title>
        <authorList>
            <person name="Rettenmaier R."/>
            <person name="Schneider M."/>
            <person name="Neuhaus K."/>
            <person name="Liebl W."/>
            <person name="Zverlov V."/>
        </authorList>
    </citation>
    <scope>NUCLEOTIDE SEQUENCE [LARGE SCALE GENOMIC DNA]</scope>
    <source>
        <strain evidence="2 3">249c-K6</strain>
    </source>
</reference>
<keyword evidence="1" id="KW-0812">Transmembrane</keyword>
<dbReference type="OrthoDB" id="1770784at2"/>
<keyword evidence="1" id="KW-0472">Membrane</keyword>
<comment type="caution">
    <text evidence="2">The sequence shown here is derived from an EMBL/GenBank/DDBJ whole genome shotgun (WGS) entry which is preliminary data.</text>
</comment>
<name>A0A7C8HDJ2_9FIRM</name>
<evidence type="ECO:0000256" key="1">
    <source>
        <dbReference type="SAM" id="Phobius"/>
    </source>
</evidence>
<gene>
    <name evidence="2" type="ORF">GND95_11985</name>
</gene>
<protein>
    <submittedName>
        <fullName evidence="2">Uncharacterized protein</fullName>
    </submittedName>
</protein>
<evidence type="ECO:0000313" key="3">
    <source>
        <dbReference type="Proteomes" id="UP000483018"/>
    </source>
</evidence>
<keyword evidence="3" id="KW-1185">Reference proteome</keyword>
<dbReference type="EMBL" id="WSLF01000013">
    <property type="protein sequence ID" value="KAE9631241.1"/>
    <property type="molecule type" value="Genomic_DNA"/>
</dbReference>
<dbReference type="AlphaFoldDB" id="A0A7C8HDJ2"/>